<accession>A0A4R3V6G0</accession>
<dbReference type="NCBIfam" id="NF001938">
    <property type="entry name" value="PRK00714.1-5"/>
    <property type="match status" value="1"/>
</dbReference>
<feature type="compositionally biased region" description="Polar residues" evidence="5">
    <location>
        <begin position="231"/>
        <end position="242"/>
    </location>
</feature>
<dbReference type="Gene3D" id="3.90.79.10">
    <property type="entry name" value="Nucleoside Triphosphate Pyrophosphohydrolase"/>
    <property type="match status" value="1"/>
</dbReference>
<gene>
    <name evidence="4" type="primary">rppH</name>
    <name evidence="4" type="synonym">nudH</name>
    <name evidence="7" type="ORF">EV686_104101</name>
</gene>
<comment type="cofactor">
    <cofactor evidence="2">
        <name>Mg(2+)</name>
        <dbReference type="ChEBI" id="CHEBI:18420"/>
    </cofactor>
</comment>
<dbReference type="PROSITE" id="PS00893">
    <property type="entry name" value="NUDIX_BOX"/>
    <property type="match status" value="1"/>
</dbReference>
<feature type="domain" description="Nudix hydrolase" evidence="6">
    <location>
        <begin position="6"/>
        <end position="149"/>
    </location>
</feature>
<dbReference type="InterPro" id="IPR000086">
    <property type="entry name" value="NUDIX_hydrolase_dom"/>
</dbReference>
<dbReference type="EMBL" id="SMBX01000004">
    <property type="protein sequence ID" value="TCU99003.1"/>
    <property type="molecule type" value="Genomic_DNA"/>
</dbReference>
<evidence type="ECO:0000256" key="2">
    <source>
        <dbReference type="ARBA" id="ARBA00001946"/>
    </source>
</evidence>
<keyword evidence="3 4" id="KW-0378">Hydrolase</keyword>
<dbReference type="GO" id="GO:0016462">
    <property type="term" value="F:pyrophosphatase activity"/>
    <property type="evidence" value="ECO:0007669"/>
    <property type="project" value="UniProtKB-ARBA"/>
</dbReference>
<dbReference type="InterPro" id="IPR015797">
    <property type="entry name" value="NUDIX_hydrolase-like_dom_sf"/>
</dbReference>
<evidence type="ECO:0000313" key="8">
    <source>
        <dbReference type="Proteomes" id="UP000294692"/>
    </source>
</evidence>
<evidence type="ECO:0000256" key="3">
    <source>
        <dbReference type="ARBA" id="ARBA00022801"/>
    </source>
</evidence>
<name>A0A4R3V6G0_9BURK</name>
<comment type="cofactor">
    <cofactor evidence="4">
        <name>a divalent metal cation</name>
        <dbReference type="ChEBI" id="CHEBI:60240"/>
    </cofactor>
</comment>
<dbReference type="PRINTS" id="PR00502">
    <property type="entry name" value="NUDIXFAMILY"/>
</dbReference>
<evidence type="ECO:0000256" key="1">
    <source>
        <dbReference type="ARBA" id="ARBA00001936"/>
    </source>
</evidence>
<reference evidence="7 8" key="1">
    <citation type="submission" date="2019-03" db="EMBL/GenBank/DDBJ databases">
        <title>Genomic Encyclopedia of Type Strains, Phase IV (KMG-IV): sequencing the most valuable type-strain genomes for metagenomic binning, comparative biology and taxonomic classification.</title>
        <authorList>
            <person name="Goeker M."/>
        </authorList>
    </citation>
    <scope>NUCLEOTIDE SEQUENCE [LARGE SCALE GENOMIC DNA]</scope>
    <source>
        <strain evidence="7 8">DSM 100048</strain>
    </source>
</reference>
<dbReference type="AlphaFoldDB" id="A0A4R3V6G0"/>
<feature type="region of interest" description="Disordered" evidence="5">
    <location>
        <begin position="166"/>
        <end position="264"/>
    </location>
</feature>
<protein>
    <recommendedName>
        <fullName evidence="4">RNA pyrophosphohydrolase</fullName>
        <ecNumber evidence="4">3.6.1.-</ecNumber>
    </recommendedName>
    <alternativeName>
        <fullName evidence="4">(Di)nucleoside polyphosphate hydrolase</fullName>
    </alternativeName>
</protein>
<feature type="compositionally biased region" description="Basic and acidic residues" evidence="5">
    <location>
        <begin position="166"/>
        <end position="184"/>
    </location>
</feature>
<dbReference type="Pfam" id="PF00293">
    <property type="entry name" value="NUDIX"/>
    <property type="match status" value="1"/>
</dbReference>
<dbReference type="InterPro" id="IPR020084">
    <property type="entry name" value="NUDIX_hydrolase_CS"/>
</dbReference>
<evidence type="ECO:0000256" key="5">
    <source>
        <dbReference type="SAM" id="MobiDB-lite"/>
    </source>
</evidence>
<comment type="cofactor">
    <cofactor evidence="1">
        <name>Mn(2+)</name>
        <dbReference type="ChEBI" id="CHEBI:29035"/>
    </cofactor>
</comment>
<comment type="function">
    <text evidence="4">Accelerates the degradation of transcripts by removing pyrophosphate from the 5'-end of triphosphorylated RNA, leading to a more labile monophosphorylated state that can stimulate subsequent ribonuclease cleavage.</text>
</comment>
<sequence>MLDREGYRPNVGIILVNQKNEVFWGKRIREHAWQFPQGGIKYGESPVQAMYRELQEEVGLLPEHVRILGRTRDWLRYNVPSHFIRRDSRGHYKGQKQIWFLLRLVGRDTDVCLRASGHPEFDAWRWSHYWVPLESVIDFKREVYSLALNELAGILFRRGGDTRYLRQRGNGERKPAALDKKDIPHAAPSACRPSEEGAYRLEGGTAKENTSHAAPSASPPRGLHAARIHQAQDSPQGLSRVQTHPEEGSLGGGPATKKHAHTIG</sequence>
<dbReference type="SUPFAM" id="SSF55811">
    <property type="entry name" value="Nudix"/>
    <property type="match status" value="1"/>
</dbReference>
<dbReference type="InterPro" id="IPR020476">
    <property type="entry name" value="Nudix_hydrolase"/>
</dbReference>
<feature type="short sequence motif" description="Nudix box" evidence="4">
    <location>
        <begin position="38"/>
        <end position="59"/>
    </location>
</feature>
<comment type="similarity">
    <text evidence="4">Belongs to the Nudix hydrolase family. RppH subfamily.</text>
</comment>
<evidence type="ECO:0000256" key="4">
    <source>
        <dbReference type="HAMAP-Rule" id="MF_00298"/>
    </source>
</evidence>
<dbReference type="EC" id="3.6.1.-" evidence="4"/>
<dbReference type="PROSITE" id="PS51462">
    <property type="entry name" value="NUDIX"/>
    <property type="match status" value="1"/>
</dbReference>
<dbReference type="NCBIfam" id="NF001937">
    <property type="entry name" value="PRK00714.1-4"/>
    <property type="match status" value="1"/>
</dbReference>
<keyword evidence="8" id="KW-1185">Reference proteome</keyword>
<comment type="caution">
    <text evidence="7">The sequence shown here is derived from an EMBL/GenBank/DDBJ whole genome shotgun (WGS) entry which is preliminary data.</text>
</comment>
<dbReference type="CDD" id="cd03671">
    <property type="entry name" value="NUDIX_Ap4A_hydrolase_plant_like"/>
    <property type="match status" value="1"/>
</dbReference>
<proteinExistence type="inferred from homology"/>
<dbReference type="PANTHER" id="PTHR43736">
    <property type="entry name" value="ADP-RIBOSE PYROPHOSPHATASE"/>
    <property type="match status" value="1"/>
</dbReference>
<dbReference type="Proteomes" id="UP000294692">
    <property type="component" value="Unassembled WGS sequence"/>
</dbReference>
<evidence type="ECO:0000313" key="7">
    <source>
        <dbReference type="EMBL" id="TCU99003.1"/>
    </source>
</evidence>
<organism evidence="7 8">
    <name type="scientific">Paracandidimonas soli</name>
    <dbReference type="NCBI Taxonomy" id="1917182"/>
    <lineage>
        <taxon>Bacteria</taxon>
        <taxon>Pseudomonadati</taxon>
        <taxon>Pseudomonadota</taxon>
        <taxon>Betaproteobacteria</taxon>
        <taxon>Burkholderiales</taxon>
        <taxon>Alcaligenaceae</taxon>
        <taxon>Paracandidimonas</taxon>
    </lineage>
</organism>
<dbReference type="PANTHER" id="PTHR43736:SF1">
    <property type="entry name" value="DIHYDRONEOPTERIN TRIPHOSPHATE DIPHOSPHATASE"/>
    <property type="match status" value="1"/>
</dbReference>
<dbReference type="NCBIfam" id="NF001935">
    <property type="entry name" value="PRK00714.1-2"/>
    <property type="match status" value="1"/>
</dbReference>
<evidence type="ECO:0000259" key="6">
    <source>
        <dbReference type="PROSITE" id="PS51462"/>
    </source>
</evidence>
<dbReference type="InterPro" id="IPR022927">
    <property type="entry name" value="RppH"/>
</dbReference>
<dbReference type="HAMAP" id="MF_00298">
    <property type="entry name" value="Nudix_RppH"/>
    <property type="match status" value="1"/>
</dbReference>